<name>G8JW02_ERECY</name>
<gene>
    <name evidence="4" type="ordered locus">Ecym_7169</name>
</gene>
<dbReference type="InterPro" id="IPR036249">
    <property type="entry name" value="Thioredoxin-like_sf"/>
</dbReference>
<dbReference type="EMBL" id="CP002503">
    <property type="protein sequence ID" value="AET41017.1"/>
    <property type="molecule type" value="Genomic_DNA"/>
</dbReference>
<dbReference type="GO" id="GO:0006457">
    <property type="term" value="P:protein folding"/>
    <property type="evidence" value="ECO:0007669"/>
    <property type="project" value="TreeGrafter"/>
</dbReference>
<evidence type="ECO:0000256" key="1">
    <source>
        <dbReference type="ARBA" id="ARBA00006347"/>
    </source>
</evidence>
<keyword evidence="2" id="KW-0732">Signal</keyword>
<dbReference type="PROSITE" id="PS51352">
    <property type="entry name" value="THIOREDOXIN_2"/>
    <property type="match status" value="1"/>
</dbReference>
<comment type="similarity">
    <text evidence="1">Belongs to the protein disulfide isomerase family.</text>
</comment>
<dbReference type="eggNOG" id="ENOG502SAP3">
    <property type="taxonomic scope" value="Eukaryota"/>
</dbReference>
<dbReference type="HOGENOM" id="CLU_765108_0_0_1"/>
<dbReference type="InterPro" id="IPR013766">
    <property type="entry name" value="Thioredoxin_domain"/>
</dbReference>
<feature type="chain" id="PRO_5003511011" description="Thioredoxin domain-containing protein" evidence="2">
    <location>
        <begin position="21"/>
        <end position="362"/>
    </location>
</feature>
<reference evidence="5" key="1">
    <citation type="journal article" date="2012" name="G3 (Bethesda)">
        <title>Pichia sorbitophila, an interspecies yeast hybrid reveals early steps of genome resolution following polyploidization.</title>
        <authorList>
            <person name="Leh Louis V."/>
            <person name="Despons L."/>
            <person name="Friedrich A."/>
            <person name="Martin T."/>
            <person name="Durrens P."/>
            <person name="Casaregola S."/>
            <person name="Neuveglise C."/>
            <person name="Fairhead C."/>
            <person name="Marck C."/>
            <person name="Cruz J.A."/>
            <person name="Straub M.L."/>
            <person name="Kugler V."/>
            <person name="Sacerdot C."/>
            <person name="Uzunov Z."/>
            <person name="Thierry A."/>
            <person name="Weiss S."/>
            <person name="Bleykasten C."/>
            <person name="De Montigny J."/>
            <person name="Jacques N."/>
            <person name="Jung P."/>
            <person name="Lemaire M."/>
            <person name="Mallet S."/>
            <person name="Morel G."/>
            <person name="Richard G.F."/>
            <person name="Sarkar A."/>
            <person name="Savel G."/>
            <person name="Schacherer J."/>
            <person name="Seret M.L."/>
            <person name="Talla E."/>
            <person name="Samson G."/>
            <person name="Jubin C."/>
            <person name="Poulain J."/>
            <person name="Vacherie B."/>
            <person name="Barbe V."/>
            <person name="Pelletier E."/>
            <person name="Sherman D.J."/>
            <person name="Westhof E."/>
            <person name="Weissenbach J."/>
            <person name="Baret P.V."/>
            <person name="Wincker P."/>
            <person name="Gaillardin C."/>
            <person name="Dujon B."/>
            <person name="Souciet J.L."/>
        </authorList>
    </citation>
    <scope>NUCLEOTIDE SEQUENCE [LARGE SCALE GENOMIC DNA]</scope>
    <source>
        <strain evidence="5">CBS 270.75 / DBVPG 7215 / KCTC 17166 / NRRL Y-17582</strain>
    </source>
</reference>
<dbReference type="KEGG" id="erc:Ecym_7169"/>
<dbReference type="SUPFAM" id="SSF52833">
    <property type="entry name" value="Thioredoxin-like"/>
    <property type="match status" value="1"/>
</dbReference>
<dbReference type="Gene3D" id="3.40.30.10">
    <property type="entry name" value="Glutaredoxin"/>
    <property type="match status" value="1"/>
</dbReference>
<evidence type="ECO:0000313" key="5">
    <source>
        <dbReference type="Proteomes" id="UP000006790"/>
    </source>
</evidence>
<evidence type="ECO:0000313" key="4">
    <source>
        <dbReference type="EMBL" id="AET41017.1"/>
    </source>
</evidence>
<organism evidence="4 5">
    <name type="scientific">Eremothecium cymbalariae (strain CBS 270.75 / DBVPG 7215 / KCTC 17166 / NRRL Y-17582)</name>
    <name type="common">Yeast</name>
    <dbReference type="NCBI Taxonomy" id="931890"/>
    <lineage>
        <taxon>Eukaryota</taxon>
        <taxon>Fungi</taxon>
        <taxon>Dikarya</taxon>
        <taxon>Ascomycota</taxon>
        <taxon>Saccharomycotina</taxon>
        <taxon>Saccharomycetes</taxon>
        <taxon>Saccharomycetales</taxon>
        <taxon>Saccharomycetaceae</taxon>
        <taxon>Eremothecium</taxon>
    </lineage>
</organism>
<dbReference type="GeneID" id="11471272"/>
<dbReference type="Proteomes" id="UP000006790">
    <property type="component" value="Chromosome 7"/>
</dbReference>
<evidence type="ECO:0000256" key="2">
    <source>
        <dbReference type="SAM" id="SignalP"/>
    </source>
</evidence>
<dbReference type="PANTHER" id="PTHR45672">
    <property type="entry name" value="PROTEIN DISULFIDE-ISOMERASE C17H9.14C-RELATED"/>
    <property type="match status" value="1"/>
</dbReference>
<dbReference type="GO" id="GO:0003756">
    <property type="term" value="F:protein disulfide isomerase activity"/>
    <property type="evidence" value="ECO:0007669"/>
    <property type="project" value="TreeGrafter"/>
</dbReference>
<dbReference type="GO" id="GO:0005783">
    <property type="term" value="C:endoplasmic reticulum"/>
    <property type="evidence" value="ECO:0007669"/>
    <property type="project" value="TreeGrafter"/>
</dbReference>
<dbReference type="PROSITE" id="PS00194">
    <property type="entry name" value="THIOREDOXIN_1"/>
    <property type="match status" value="1"/>
</dbReference>
<feature type="domain" description="Thioredoxin" evidence="3">
    <location>
        <begin position="1"/>
        <end position="150"/>
    </location>
</feature>
<dbReference type="STRING" id="931890.G8JW02"/>
<dbReference type="RefSeq" id="XP_003647834.1">
    <property type="nucleotide sequence ID" value="XM_003647786.1"/>
</dbReference>
<protein>
    <recommendedName>
        <fullName evidence="3">Thioredoxin domain-containing protein</fullName>
    </recommendedName>
</protein>
<dbReference type="InterPro" id="IPR017937">
    <property type="entry name" value="Thioredoxin_CS"/>
</dbReference>
<evidence type="ECO:0000259" key="3">
    <source>
        <dbReference type="PROSITE" id="PS51352"/>
    </source>
</evidence>
<dbReference type="InterPro" id="IPR051063">
    <property type="entry name" value="PDI"/>
</dbReference>
<keyword evidence="5" id="KW-1185">Reference proteome</keyword>
<dbReference type="Pfam" id="PF00085">
    <property type="entry name" value="Thioredoxin"/>
    <property type="match status" value="1"/>
</dbReference>
<accession>G8JW02</accession>
<dbReference type="OMA" id="MANEIPQ"/>
<dbReference type="CDD" id="cd02961">
    <property type="entry name" value="PDI_a_family"/>
    <property type="match status" value="1"/>
</dbReference>
<dbReference type="AlphaFoldDB" id="G8JW02"/>
<proteinExistence type="inferred from homology"/>
<dbReference type="InParanoid" id="G8JW02"/>
<feature type="signal peptide" evidence="2">
    <location>
        <begin position="1"/>
        <end position="20"/>
    </location>
</feature>
<sequence length="362" mass="40976">MKKFSAGYILLLGILRFVLCSNVFEPLNIQDLYLHLGLSAAYVVLYLYAPGCEWCRKLNPRYEVLSKSFANGNLTFVKVNGRQFSRLCMEFGVKSFPELLLLEPKEPPQIQRGKGDSKAAGLSQRYDLVSVYYGERELDKLALWLTGMTCVIPDWEDSSVIRGEDNPEEIARRLPEYWSVELQSVISNIGHKVDQQVAARPVVLAFVTPWMNTEFDERFGPDPTVSLIEKMANEIPQVEFHSIDASIESLAPIVNAFRCSMFPTLVLLTTTQTAIRFTYIQKNALWDMDGKLTTEIIKNCGTAGLESRACKNSLSHAHHLGVYASLQELHINTEEPVLDELDKLDKLEDPDELYIYDLLGDL</sequence>